<feature type="non-terminal residue" evidence="2">
    <location>
        <position position="114"/>
    </location>
</feature>
<feature type="region of interest" description="Disordered" evidence="1">
    <location>
        <begin position="68"/>
        <end position="114"/>
    </location>
</feature>
<evidence type="ECO:0000313" key="3">
    <source>
        <dbReference type="Proteomes" id="UP000035366"/>
    </source>
</evidence>
<dbReference type="Proteomes" id="UP000035366">
    <property type="component" value="Chromosome"/>
</dbReference>
<dbReference type="Pfam" id="PF22564">
    <property type="entry name" value="HAAS"/>
    <property type="match status" value="1"/>
</dbReference>
<organism evidence="2 3">
    <name type="scientific">Streptomyces incarnatus</name>
    <dbReference type="NCBI Taxonomy" id="665007"/>
    <lineage>
        <taxon>Bacteria</taxon>
        <taxon>Bacillati</taxon>
        <taxon>Actinomycetota</taxon>
        <taxon>Actinomycetes</taxon>
        <taxon>Kitasatosporales</taxon>
        <taxon>Streptomycetaceae</taxon>
        <taxon>Streptomyces</taxon>
    </lineage>
</organism>
<keyword evidence="3" id="KW-1185">Reference proteome</keyword>
<proteinExistence type="predicted"/>
<name>A0ABM5TIM9_9ACTN</name>
<sequence>MTSVRKQLVEEYLKRLDSASVALAPQRRVELREEIREHIDAAADEVEILDATAVRAILGRLGSPEEIVSAEQGPASTGSTPAVAPDSALATHVTETQQPPLSSTKNEGPELTDP</sequence>
<dbReference type="EMBL" id="CP011497">
    <property type="protein sequence ID" value="AKJ10801.1"/>
    <property type="molecule type" value="Genomic_DNA"/>
</dbReference>
<gene>
    <name evidence="2" type="ORF">ABB07_12490</name>
</gene>
<dbReference type="RefSeq" id="WP_425264713.1">
    <property type="nucleotide sequence ID" value="NZ_CP011497.1"/>
</dbReference>
<protein>
    <submittedName>
        <fullName evidence="2">Uncharacterized protein</fullName>
    </submittedName>
</protein>
<evidence type="ECO:0000313" key="2">
    <source>
        <dbReference type="EMBL" id="AKJ10801.1"/>
    </source>
</evidence>
<evidence type="ECO:0000256" key="1">
    <source>
        <dbReference type="SAM" id="MobiDB-lite"/>
    </source>
</evidence>
<accession>A0ABM5TIM9</accession>
<feature type="compositionally biased region" description="Polar residues" evidence="1">
    <location>
        <begin position="93"/>
        <end position="106"/>
    </location>
</feature>
<reference evidence="2 3" key="1">
    <citation type="journal article" date="2015" name="ISME J.">
        <title>Draft Genome Sequence of Streptomyces incarnatus NRRL8089, which Produces the Nucleoside Antibiotic Sinefungin.</title>
        <authorList>
            <person name="Oshima K."/>
            <person name="Hattori M."/>
            <person name="Shimizu H."/>
            <person name="Fukuda K."/>
            <person name="Nemoto M."/>
            <person name="Inagaki K."/>
            <person name="Tamura T."/>
        </authorList>
    </citation>
    <scope>NUCLEOTIDE SEQUENCE [LARGE SCALE GENOMIC DNA]</scope>
    <source>
        <strain evidence="2 3">NRRL 8089</strain>
    </source>
</reference>